<dbReference type="InterPro" id="IPR006201">
    <property type="entry name" value="Neur_channel"/>
</dbReference>
<accession>A0AAV2HZW4</accession>
<keyword evidence="8" id="KW-1185">Reference proteome</keyword>
<comment type="similarity">
    <text evidence="5">Belongs to the ligand-gated ion channel (TC 1.A.9) family.</text>
</comment>
<dbReference type="SUPFAM" id="SSF63712">
    <property type="entry name" value="Nicotinic receptor ligand binding domain-like"/>
    <property type="match status" value="1"/>
</dbReference>
<dbReference type="InterPro" id="IPR006202">
    <property type="entry name" value="Neur_chan_lig-bd"/>
</dbReference>
<dbReference type="InterPro" id="IPR036734">
    <property type="entry name" value="Neur_chan_lig-bd_sf"/>
</dbReference>
<dbReference type="CDD" id="cd18989">
    <property type="entry name" value="LGIC_ECD_cation"/>
    <property type="match status" value="1"/>
</dbReference>
<dbReference type="SUPFAM" id="SSF90112">
    <property type="entry name" value="Neurotransmitter-gated ion-channel transmembrane pore"/>
    <property type="match status" value="1"/>
</dbReference>
<evidence type="ECO:0000259" key="6">
    <source>
        <dbReference type="Pfam" id="PF02931"/>
    </source>
</evidence>
<evidence type="ECO:0000256" key="1">
    <source>
        <dbReference type="ARBA" id="ARBA00004141"/>
    </source>
</evidence>
<dbReference type="GO" id="GO:0016020">
    <property type="term" value="C:membrane"/>
    <property type="evidence" value="ECO:0007669"/>
    <property type="project" value="UniProtKB-SubCell"/>
</dbReference>
<protein>
    <recommendedName>
        <fullName evidence="6">Neurotransmitter-gated ion-channel ligand-binding domain-containing protein</fullName>
    </recommendedName>
</protein>
<keyword evidence="4 5" id="KW-0472">Membrane</keyword>
<feature type="transmembrane region" description="Helical" evidence="5">
    <location>
        <begin position="155"/>
        <end position="181"/>
    </location>
</feature>
<reference evidence="7 8" key="1">
    <citation type="submission" date="2024-04" db="EMBL/GenBank/DDBJ databases">
        <authorList>
            <consortium name="Genoscope - CEA"/>
            <person name="William W."/>
        </authorList>
    </citation>
    <scope>NUCLEOTIDE SEQUENCE [LARGE SCALE GENOMIC DNA]</scope>
</reference>
<name>A0AAV2HZW4_LYMST</name>
<dbReference type="InterPro" id="IPR038050">
    <property type="entry name" value="Neuro_actylchol_rec"/>
</dbReference>
<organism evidence="7 8">
    <name type="scientific">Lymnaea stagnalis</name>
    <name type="common">Great pond snail</name>
    <name type="synonym">Helix stagnalis</name>
    <dbReference type="NCBI Taxonomy" id="6523"/>
    <lineage>
        <taxon>Eukaryota</taxon>
        <taxon>Metazoa</taxon>
        <taxon>Spiralia</taxon>
        <taxon>Lophotrochozoa</taxon>
        <taxon>Mollusca</taxon>
        <taxon>Gastropoda</taxon>
        <taxon>Heterobranchia</taxon>
        <taxon>Euthyneura</taxon>
        <taxon>Panpulmonata</taxon>
        <taxon>Hygrophila</taxon>
        <taxon>Lymnaeoidea</taxon>
        <taxon>Lymnaeidae</taxon>
        <taxon>Lymnaea</taxon>
    </lineage>
</organism>
<proteinExistence type="inferred from homology"/>
<feature type="transmembrane region" description="Helical" evidence="5">
    <location>
        <begin position="187"/>
        <end position="204"/>
    </location>
</feature>
<evidence type="ECO:0000313" key="7">
    <source>
        <dbReference type="EMBL" id="CAL1539007.1"/>
    </source>
</evidence>
<dbReference type="InterPro" id="IPR036719">
    <property type="entry name" value="Neuro-gated_channel_TM_sf"/>
</dbReference>
<evidence type="ECO:0000256" key="5">
    <source>
        <dbReference type="RuleBase" id="RU000687"/>
    </source>
</evidence>
<keyword evidence="5" id="KW-0406">Ion transport</keyword>
<evidence type="ECO:0000256" key="2">
    <source>
        <dbReference type="ARBA" id="ARBA00022692"/>
    </source>
</evidence>
<keyword evidence="2 5" id="KW-0812">Transmembrane</keyword>
<comment type="subcellular location">
    <subcellularLocation>
        <location evidence="1">Membrane</location>
        <topology evidence="1">Multi-pass membrane protein</topology>
    </subcellularLocation>
</comment>
<evidence type="ECO:0000313" key="8">
    <source>
        <dbReference type="Proteomes" id="UP001497497"/>
    </source>
</evidence>
<dbReference type="PRINTS" id="PR00252">
    <property type="entry name" value="NRIONCHANNEL"/>
</dbReference>
<keyword evidence="5" id="KW-0813">Transport</keyword>
<dbReference type="PROSITE" id="PS00236">
    <property type="entry name" value="NEUROTR_ION_CHANNEL"/>
    <property type="match status" value="1"/>
</dbReference>
<gene>
    <name evidence="7" type="ORF">GSLYS_00012828001</name>
</gene>
<sequence length="205" mass="23994">MTLVAYFRLSWLHKELTWNLSDYDGHSFLILDTESVWTPEFAVAIGDKDSFYIQFPKTLKLDSSGLLSFSHHQYISFRCEMDLIKYPFDTQVCHFGLYPVAEPILNLELKYFSFNITGIYHSTKEWYLVNSTQKMVRRGELENYVSFTFTVRRRLTYYVILIIFPMVLTSLLIPLVFFIPARSGEKMSYIVAILTSSAIFIGLIR</sequence>
<dbReference type="PANTHER" id="PTHR18945">
    <property type="entry name" value="NEUROTRANSMITTER GATED ION CHANNEL"/>
    <property type="match status" value="1"/>
</dbReference>
<dbReference type="Proteomes" id="UP001497497">
    <property type="component" value="Unassembled WGS sequence"/>
</dbReference>
<dbReference type="AlphaFoldDB" id="A0AAV2HZW4"/>
<evidence type="ECO:0000256" key="3">
    <source>
        <dbReference type="ARBA" id="ARBA00022989"/>
    </source>
</evidence>
<dbReference type="EMBL" id="CAXITT010000321">
    <property type="protein sequence ID" value="CAL1539007.1"/>
    <property type="molecule type" value="Genomic_DNA"/>
</dbReference>
<dbReference type="Gene3D" id="1.20.58.390">
    <property type="entry name" value="Neurotransmitter-gated ion-channel transmembrane domain"/>
    <property type="match status" value="1"/>
</dbReference>
<dbReference type="Pfam" id="PF02931">
    <property type="entry name" value="Neur_chan_LBD"/>
    <property type="match status" value="1"/>
</dbReference>
<comment type="caution">
    <text evidence="7">The sequence shown here is derived from an EMBL/GenBank/DDBJ whole genome shotgun (WGS) entry which is preliminary data.</text>
</comment>
<dbReference type="GO" id="GO:0004888">
    <property type="term" value="F:transmembrane signaling receptor activity"/>
    <property type="evidence" value="ECO:0007669"/>
    <property type="project" value="InterPro"/>
</dbReference>
<comment type="caution">
    <text evidence="5">Lacks conserved residue(s) required for the propagation of feature annotation.</text>
</comment>
<dbReference type="Gene3D" id="2.70.170.10">
    <property type="entry name" value="Neurotransmitter-gated ion-channel ligand-binding domain"/>
    <property type="match status" value="1"/>
</dbReference>
<dbReference type="InterPro" id="IPR018000">
    <property type="entry name" value="Neurotransmitter_ion_chnl_CS"/>
</dbReference>
<feature type="domain" description="Neurotransmitter-gated ion-channel ligand-binding" evidence="6">
    <location>
        <begin position="1"/>
        <end position="154"/>
    </location>
</feature>
<keyword evidence="5" id="KW-0407">Ion channel</keyword>
<evidence type="ECO:0000256" key="4">
    <source>
        <dbReference type="ARBA" id="ARBA00023136"/>
    </source>
</evidence>
<keyword evidence="3 5" id="KW-1133">Transmembrane helix</keyword>
<dbReference type="GO" id="GO:0005230">
    <property type="term" value="F:extracellular ligand-gated monoatomic ion channel activity"/>
    <property type="evidence" value="ECO:0007669"/>
    <property type="project" value="InterPro"/>
</dbReference>